<protein>
    <submittedName>
        <fullName evidence="3">Uncharacterized protein</fullName>
    </submittedName>
</protein>
<reference evidence="3 4" key="1">
    <citation type="journal article" date="2023" name="Life. Sci Alliance">
        <title>Evolutionary insights into 3D genome organization and epigenetic landscape of Vigna mungo.</title>
        <authorList>
            <person name="Junaid A."/>
            <person name="Singh B."/>
            <person name="Bhatia S."/>
        </authorList>
    </citation>
    <scope>NUCLEOTIDE SEQUENCE [LARGE SCALE GENOMIC DNA]</scope>
    <source>
        <strain evidence="3">Urdbean</strain>
    </source>
</reference>
<evidence type="ECO:0000256" key="2">
    <source>
        <dbReference type="SAM" id="Phobius"/>
    </source>
</evidence>
<sequence length="380" mass="42621">MAFVAHQQQLSMDKSEANSNINDNGTSLSLSKGLFVAFSSRQLLWSKRLKLKKCLSKCHLIGRADWHCILSVGPPHICGTKLRPLKISGFKGSAKGDDSVTSANGSKVPNPKTSVRLDKRGEIKSESPKANNVPLSCASEANENLAVSSGIHKLLQKWLTMLQTLPPNQGEQEILGEPPPDVLPNSLQGTQKTIKSQSLKAAWSYFLAQDATIKAHGTLGSLTYNKTAKKQFAFRQIICMRRDAPFYLAVNVVYGAEVSKELTPLWVLGPLIVALYIMLWGWLCALYVFSFKQTTKVIKNSPSYFLLAYSYVFCGKLKEDIEAHILQPILSITNTDYKQLGRKKLKELSEWIVEKYLDFVESIWPYYCRTIRFLKRANLI</sequence>
<feature type="compositionally biased region" description="Polar residues" evidence="1">
    <location>
        <begin position="99"/>
        <end position="113"/>
    </location>
</feature>
<gene>
    <name evidence="3" type="ORF">V8G54_013664</name>
</gene>
<name>A0AAQ3NFA7_VIGMU</name>
<accession>A0AAQ3NFA7</accession>
<keyword evidence="2" id="KW-0472">Membrane</keyword>
<keyword evidence="2" id="KW-1133">Transmembrane helix</keyword>
<evidence type="ECO:0000256" key="1">
    <source>
        <dbReference type="SAM" id="MobiDB-lite"/>
    </source>
</evidence>
<feature type="transmembrane region" description="Helical" evidence="2">
    <location>
        <begin position="265"/>
        <end position="289"/>
    </location>
</feature>
<evidence type="ECO:0000313" key="3">
    <source>
        <dbReference type="EMBL" id="WVZ09134.1"/>
    </source>
</evidence>
<keyword evidence="2" id="KW-0812">Transmembrane</keyword>
<dbReference type="PANTHER" id="PTHR48223">
    <property type="entry name" value="DEFECTIVE 2759, PUTATIVE ISOFORM 1-RELATED"/>
    <property type="match status" value="1"/>
</dbReference>
<dbReference type="PANTHER" id="PTHR48223:SF1">
    <property type="entry name" value="ABC TRANSMEMBRANE TYPE-1 DOMAIN-CONTAINING PROTEIN"/>
    <property type="match status" value="1"/>
</dbReference>
<keyword evidence="4" id="KW-1185">Reference proteome</keyword>
<organism evidence="3 4">
    <name type="scientific">Vigna mungo</name>
    <name type="common">Black gram</name>
    <name type="synonym">Phaseolus mungo</name>
    <dbReference type="NCBI Taxonomy" id="3915"/>
    <lineage>
        <taxon>Eukaryota</taxon>
        <taxon>Viridiplantae</taxon>
        <taxon>Streptophyta</taxon>
        <taxon>Embryophyta</taxon>
        <taxon>Tracheophyta</taxon>
        <taxon>Spermatophyta</taxon>
        <taxon>Magnoliopsida</taxon>
        <taxon>eudicotyledons</taxon>
        <taxon>Gunneridae</taxon>
        <taxon>Pentapetalae</taxon>
        <taxon>rosids</taxon>
        <taxon>fabids</taxon>
        <taxon>Fabales</taxon>
        <taxon>Fabaceae</taxon>
        <taxon>Papilionoideae</taxon>
        <taxon>50 kb inversion clade</taxon>
        <taxon>NPAAA clade</taxon>
        <taxon>indigoferoid/millettioid clade</taxon>
        <taxon>Phaseoleae</taxon>
        <taxon>Vigna</taxon>
    </lineage>
</organism>
<dbReference type="EMBL" id="CP144696">
    <property type="protein sequence ID" value="WVZ09134.1"/>
    <property type="molecule type" value="Genomic_DNA"/>
</dbReference>
<feature type="region of interest" description="Disordered" evidence="1">
    <location>
        <begin position="93"/>
        <end position="114"/>
    </location>
</feature>
<dbReference type="AlphaFoldDB" id="A0AAQ3NFA7"/>
<dbReference type="Proteomes" id="UP001374535">
    <property type="component" value="Chromosome 5"/>
</dbReference>
<evidence type="ECO:0000313" key="4">
    <source>
        <dbReference type="Proteomes" id="UP001374535"/>
    </source>
</evidence>
<proteinExistence type="predicted"/>